<evidence type="ECO:0000256" key="1">
    <source>
        <dbReference type="SAM" id="MobiDB-lite"/>
    </source>
</evidence>
<protein>
    <submittedName>
        <fullName evidence="2">Uncharacterized protein</fullName>
    </submittedName>
</protein>
<evidence type="ECO:0000313" key="3">
    <source>
        <dbReference type="EMBL" id="GBO25781.1"/>
    </source>
</evidence>
<gene>
    <name evidence="3" type="ORF">AVEN_117557_1</name>
    <name evidence="2" type="ORF">AVEN_260998_1</name>
</gene>
<accession>A0A4Y2KZN4</accession>
<dbReference type="EMBL" id="BGPR01005171">
    <property type="protein sequence ID" value="GBN07599.1"/>
    <property type="molecule type" value="Genomic_DNA"/>
</dbReference>
<proteinExistence type="predicted"/>
<dbReference type="OrthoDB" id="445826at2759"/>
<feature type="region of interest" description="Disordered" evidence="1">
    <location>
        <begin position="16"/>
        <end position="46"/>
    </location>
</feature>
<dbReference type="Proteomes" id="UP000499080">
    <property type="component" value="Unassembled WGS sequence"/>
</dbReference>
<comment type="caution">
    <text evidence="2">The sequence shown here is derived from an EMBL/GenBank/DDBJ whole genome shotgun (WGS) entry which is preliminary data.</text>
</comment>
<evidence type="ECO:0000313" key="2">
    <source>
        <dbReference type="EMBL" id="GBN07599.1"/>
    </source>
</evidence>
<dbReference type="AlphaFoldDB" id="A0A4Y2KZN4"/>
<keyword evidence="4" id="KW-1185">Reference proteome</keyword>
<feature type="compositionally biased region" description="Basic and acidic residues" evidence="1">
    <location>
        <begin position="24"/>
        <end position="38"/>
    </location>
</feature>
<organism evidence="2 4">
    <name type="scientific">Araneus ventricosus</name>
    <name type="common">Orbweaver spider</name>
    <name type="synonym">Epeira ventricosa</name>
    <dbReference type="NCBI Taxonomy" id="182803"/>
    <lineage>
        <taxon>Eukaryota</taxon>
        <taxon>Metazoa</taxon>
        <taxon>Ecdysozoa</taxon>
        <taxon>Arthropoda</taxon>
        <taxon>Chelicerata</taxon>
        <taxon>Arachnida</taxon>
        <taxon>Araneae</taxon>
        <taxon>Araneomorphae</taxon>
        <taxon>Entelegynae</taxon>
        <taxon>Araneoidea</taxon>
        <taxon>Araneidae</taxon>
        <taxon>Araneus</taxon>
    </lineage>
</organism>
<dbReference type="EMBL" id="BGPR01048769">
    <property type="protein sequence ID" value="GBO25781.1"/>
    <property type="molecule type" value="Genomic_DNA"/>
</dbReference>
<evidence type="ECO:0000313" key="4">
    <source>
        <dbReference type="Proteomes" id="UP000499080"/>
    </source>
</evidence>
<reference evidence="2 4" key="1">
    <citation type="journal article" date="2019" name="Sci. Rep.">
        <title>Orb-weaving spider Araneus ventricosus genome elucidates the spidroin gene catalogue.</title>
        <authorList>
            <person name="Kono N."/>
            <person name="Nakamura H."/>
            <person name="Ohtoshi R."/>
            <person name="Moran D.A.P."/>
            <person name="Shinohara A."/>
            <person name="Yoshida Y."/>
            <person name="Fujiwara M."/>
            <person name="Mori M."/>
            <person name="Tomita M."/>
            <person name="Arakawa K."/>
        </authorList>
    </citation>
    <scope>NUCLEOTIDE SEQUENCE [LARGE SCALE GENOMIC DNA]</scope>
</reference>
<sequence length="123" mass="13944">MKSAWWGTLGWQKQVSTDTGLRPTSDHGNELGDGESKAATDNPSVSVNLPVSSSRFKCKLRRIMIQAWQDHWDFTPNKSRFTWSIIPNVSLKTHFWGAIAELFTGHGRFPAHLFRFGIGIDDR</sequence>
<name>A0A4Y2KZN4_ARAVE</name>